<name>A0A126SY24_9BACT</name>
<dbReference type="InterPro" id="IPR036250">
    <property type="entry name" value="AcylCo_DH-like_C"/>
</dbReference>
<sequence length="503" mass="56291">MGARTGQEYIEGLRDNRRIYVKGELVRDVTQYPAFQGVIRTLADLYDQQHEPQHRAALTTPSPTSDKPVSTSFVLAKTWEEMEQRVSGERLRCEFTYGLMGRLPDFMNAFVTDMAAIRPLLGRQRPEFGENAWRYYELCREKDLCLTHTLVDPQVDRSQGVEAQEALHVVKETDAGMVVRGARMLSTLAPVSDELWVGPYMPRKPGQEDYALSFALPVATPGLKFICREPYATGRSAFDRPLSGRFDEGDAIAVFDDVLVPWERVFAARDIEIHNLIAPAFPGYTILQAVIRGAVKLRFLTGLACLVAQTIGRTEMPRYQEMLGELVGLVELAEGLITASSRDVLYNANHPLGQEAEKADVAATSRGVVPGVGTLFGVAGRGMVGVTAVRLFFPQAMTQAINTLRLMGSSGLIMTPTEQDFANPEVRPWLERHLHGRDLPAAERVRIMKLAWDVLGTEFGGRQFQYEWFFAGDPVNNRIVYYGTDRRKECVTLAQRLLDSLKE</sequence>
<dbReference type="AlphaFoldDB" id="A0A126SY24"/>
<evidence type="ECO:0000259" key="6">
    <source>
        <dbReference type="Pfam" id="PF11794"/>
    </source>
</evidence>
<dbReference type="Pfam" id="PF11794">
    <property type="entry name" value="HpaB_N"/>
    <property type="match status" value="1"/>
</dbReference>
<evidence type="ECO:0000313" key="7">
    <source>
        <dbReference type="EMBL" id="AMK59214.1"/>
    </source>
</evidence>
<feature type="domain" description="HpaB/PvcC/4-BUDH C-terminal" evidence="5">
    <location>
        <begin position="286"/>
        <end position="343"/>
    </location>
</feature>
<feature type="domain" description="HpaB/PvcC/4-BUDH C-terminal" evidence="5">
    <location>
        <begin position="387"/>
        <end position="498"/>
    </location>
</feature>
<evidence type="ECO:0000256" key="4">
    <source>
        <dbReference type="PIRSR" id="PIRSR000331-2"/>
    </source>
</evidence>
<keyword evidence="2 4" id="KW-0274">FAD</keyword>
<keyword evidence="3" id="KW-0560">Oxidoreductase</keyword>
<feature type="binding site" evidence="4">
    <location>
        <position position="187"/>
    </location>
    <ligand>
        <name>FAD</name>
        <dbReference type="ChEBI" id="CHEBI:57692"/>
    </ligand>
</feature>
<proteinExistence type="predicted"/>
<dbReference type="EMBL" id="KU144973">
    <property type="protein sequence ID" value="AMK59214.1"/>
    <property type="molecule type" value="Genomic_DNA"/>
</dbReference>
<dbReference type="InterPro" id="IPR024674">
    <property type="entry name" value="HpaB/PvcC/4-BUDH_N"/>
</dbReference>
<dbReference type="InterPro" id="IPR009100">
    <property type="entry name" value="AcylCoA_DH/oxidase_NM_dom_sf"/>
</dbReference>
<dbReference type="PIRSF" id="PIRSF000331">
    <property type="entry name" value="HpaA_HpaB"/>
    <property type="match status" value="1"/>
</dbReference>
<dbReference type="PANTHER" id="PTHR36117">
    <property type="entry name" value="4-HYDROXYPHENYLACETATE 3-MONOOXYGENASE-RELATED"/>
    <property type="match status" value="1"/>
</dbReference>
<organism evidence="7">
    <name type="scientific">uncultured bacterium UPO45</name>
    <dbReference type="NCBI Taxonomy" id="1776970"/>
    <lineage>
        <taxon>Bacteria</taxon>
        <taxon>environmental samples</taxon>
    </lineage>
</organism>
<accession>A0A126SY24</accession>
<evidence type="ECO:0000256" key="3">
    <source>
        <dbReference type="ARBA" id="ARBA00023002"/>
    </source>
</evidence>
<evidence type="ECO:0000259" key="5">
    <source>
        <dbReference type="Pfam" id="PF03241"/>
    </source>
</evidence>
<dbReference type="Gene3D" id="1.20.140.10">
    <property type="entry name" value="Butyryl-CoA Dehydrogenase, subunit A, domain 3"/>
    <property type="match status" value="1"/>
</dbReference>
<dbReference type="PANTHER" id="PTHR36117:SF3">
    <property type="entry name" value="4-HYDROXYPHENYLACETATE 3-MONOOXYGENASE-RELATED"/>
    <property type="match status" value="1"/>
</dbReference>
<dbReference type="InterPro" id="IPR046373">
    <property type="entry name" value="Acyl-CoA_Oxase/DH_mid-dom_sf"/>
</dbReference>
<dbReference type="SUPFAM" id="SSF47203">
    <property type="entry name" value="Acyl-CoA dehydrogenase C-terminal domain-like"/>
    <property type="match status" value="1"/>
</dbReference>
<dbReference type="Gene3D" id="2.40.110.10">
    <property type="entry name" value="Butyryl-CoA Dehydrogenase, subunit A, domain 2"/>
    <property type="match status" value="1"/>
</dbReference>
<dbReference type="Pfam" id="PF03241">
    <property type="entry name" value="HpaB"/>
    <property type="match status" value="2"/>
</dbReference>
<feature type="binding site" evidence="4">
    <location>
        <begin position="148"/>
        <end position="150"/>
    </location>
    <ligand>
        <name>FAD</name>
        <dbReference type="ChEBI" id="CHEBI:57692"/>
    </ligand>
</feature>
<dbReference type="GO" id="GO:0016627">
    <property type="term" value="F:oxidoreductase activity, acting on the CH-CH group of donors"/>
    <property type="evidence" value="ECO:0007669"/>
    <property type="project" value="InterPro"/>
</dbReference>
<evidence type="ECO:0000256" key="2">
    <source>
        <dbReference type="ARBA" id="ARBA00022827"/>
    </source>
</evidence>
<dbReference type="InterPro" id="IPR024719">
    <property type="entry name" value="HpaB/PvcC/4-BUDH_C"/>
</dbReference>
<feature type="binding site" evidence="4">
    <location>
        <begin position="154"/>
        <end position="157"/>
    </location>
    <ligand>
        <name>FAD</name>
        <dbReference type="ChEBI" id="CHEBI:57692"/>
    </ligand>
</feature>
<protein>
    <submittedName>
        <fullName evidence="7">4-hydroxyphenylacetate-3-hydroxylase</fullName>
    </submittedName>
</protein>
<evidence type="ECO:0000256" key="1">
    <source>
        <dbReference type="ARBA" id="ARBA00022630"/>
    </source>
</evidence>
<dbReference type="InterPro" id="IPR004925">
    <property type="entry name" value="HpaB/PvcC/4-BUDH"/>
</dbReference>
<dbReference type="SUPFAM" id="SSF56645">
    <property type="entry name" value="Acyl-CoA dehydrogenase NM domain-like"/>
    <property type="match status" value="1"/>
</dbReference>
<keyword evidence="1" id="KW-0285">Flavoprotein</keyword>
<reference evidence="7" key="1">
    <citation type="journal article" date="2016" name="Appl. Environ. Microbiol.">
        <title>Functional Metagenomics of a Biostimulated Petroleum-Contaminated Soil Reveals an Extraordinary Diversity of Extradiol Dioxygenases.</title>
        <authorList>
            <person name="Terron-Gonzalez L."/>
            <person name="Martin-Cabello G."/>
            <person name="Ferrer M."/>
            <person name="Santero E."/>
        </authorList>
    </citation>
    <scope>NUCLEOTIDE SEQUENCE</scope>
</reference>
<dbReference type="Gene3D" id="1.10.3140.10">
    <property type="entry name" value="4-hydroxybutyryl-coa dehydratase, domain 1"/>
    <property type="match status" value="1"/>
</dbReference>
<feature type="domain" description="HpaB/PvcC/4-BUDH N-terminal" evidence="6">
    <location>
        <begin position="5"/>
        <end position="266"/>
    </location>
</feature>